<feature type="transmembrane region" description="Helical" evidence="2">
    <location>
        <begin position="6"/>
        <end position="28"/>
    </location>
</feature>
<evidence type="ECO:0000313" key="4">
    <source>
        <dbReference type="Proteomes" id="UP000054032"/>
    </source>
</evidence>
<dbReference type="OrthoDB" id="3692680at2759"/>
<gene>
    <name evidence="3" type="ORF">COCMIDRAFT_86013</name>
</gene>
<dbReference type="AlphaFoldDB" id="W6ZN93"/>
<keyword evidence="4" id="KW-1185">Reference proteome</keyword>
<protein>
    <submittedName>
        <fullName evidence="3">Uncharacterized protein</fullName>
    </submittedName>
</protein>
<proteinExistence type="predicted"/>
<feature type="compositionally biased region" description="Polar residues" evidence="1">
    <location>
        <begin position="51"/>
        <end position="63"/>
    </location>
</feature>
<dbReference type="HOGENOM" id="CLU_2885439_0_0_1"/>
<organism evidence="3 4">
    <name type="scientific">Bipolaris oryzae ATCC 44560</name>
    <dbReference type="NCBI Taxonomy" id="930090"/>
    <lineage>
        <taxon>Eukaryota</taxon>
        <taxon>Fungi</taxon>
        <taxon>Dikarya</taxon>
        <taxon>Ascomycota</taxon>
        <taxon>Pezizomycotina</taxon>
        <taxon>Dothideomycetes</taxon>
        <taxon>Pleosporomycetidae</taxon>
        <taxon>Pleosporales</taxon>
        <taxon>Pleosporineae</taxon>
        <taxon>Pleosporaceae</taxon>
        <taxon>Bipolaris</taxon>
    </lineage>
</organism>
<keyword evidence="2" id="KW-0812">Transmembrane</keyword>
<dbReference type="EMBL" id="KI963936">
    <property type="protein sequence ID" value="EUC48974.1"/>
    <property type="molecule type" value="Genomic_DNA"/>
</dbReference>
<keyword evidence="2" id="KW-0472">Membrane</keyword>
<reference evidence="3 4" key="1">
    <citation type="journal article" date="2013" name="PLoS Genet.">
        <title>Comparative genome structure, secondary metabolite, and effector coding capacity across Cochliobolus pathogens.</title>
        <authorList>
            <person name="Condon B.J."/>
            <person name="Leng Y."/>
            <person name="Wu D."/>
            <person name="Bushley K.E."/>
            <person name="Ohm R.A."/>
            <person name="Otillar R."/>
            <person name="Martin J."/>
            <person name="Schackwitz W."/>
            <person name="Grimwood J."/>
            <person name="MohdZainudin N."/>
            <person name="Xue C."/>
            <person name="Wang R."/>
            <person name="Manning V.A."/>
            <person name="Dhillon B."/>
            <person name="Tu Z.J."/>
            <person name="Steffenson B.J."/>
            <person name="Salamov A."/>
            <person name="Sun H."/>
            <person name="Lowry S."/>
            <person name="LaButti K."/>
            <person name="Han J."/>
            <person name="Copeland A."/>
            <person name="Lindquist E."/>
            <person name="Barry K."/>
            <person name="Schmutz J."/>
            <person name="Baker S.E."/>
            <person name="Ciuffetti L.M."/>
            <person name="Grigoriev I.V."/>
            <person name="Zhong S."/>
            <person name="Turgeon B.G."/>
        </authorList>
    </citation>
    <scope>NUCLEOTIDE SEQUENCE [LARGE SCALE GENOMIC DNA]</scope>
    <source>
        <strain evidence="3 4">ATCC 44560</strain>
    </source>
</reference>
<name>W6ZN93_COCMI</name>
<dbReference type="KEGG" id="bor:COCMIDRAFT_86013"/>
<evidence type="ECO:0000256" key="1">
    <source>
        <dbReference type="SAM" id="MobiDB-lite"/>
    </source>
</evidence>
<feature type="region of interest" description="Disordered" evidence="1">
    <location>
        <begin position="34"/>
        <end position="63"/>
    </location>
</feature>
<evidence type="ECO:0000313" key="3">
    <source>
        <dbReference type="EMBL" id="EUC48974.1"/>
    </source>
</evidence>
<dbReference type="RefSeq" id="XP_007684564.1">
    <property type="nucleotide sequence ID" value="XM_007686374.1"/>
</dbReference>
<dbReference type="GeneID" id="19126786"/>
<evidence type="ECO:0000256" key="2">
    <source>
        <dbReference type="SAM" id="Phobius"/>
    </source>
</evidence>
<accession>W6ZN93</accession>
<dbReference type="Proteomes" id="UP000054032">
    <property type="component" value="Unassembled WGS sequence"/>
</dbReference>
<keyword evidence="2" id="KW-1133">Transmembrane helix</keyword>
<sequence>MRTMYLRILFPAFHFHILSLGNVFWTGFRNLARKKRGKSGGQHGYGESLDTAGSTLKSTLDSC</sequence>